<evidence type="ECO:0000256" key="1">
    <source>
        <dbReference type="SAM" id="MobiDB-lite"/>
    </source>
</evidence>
<sequence>MLHPSHQKAVPAPSTGKATRPSLTVRDPFASHNFKTKGPSVRTSSIRASMKRSTDLLGGTGSSGHTELGR</sequence>
<dbReference type="KEGG" id="cfus:CYFUS_000221"/>
<evidence type="ECO:0000313" key="2">
    <source>
        <dbReference type="EMBL" id="ATB34814.1"/>
    </source>
</evidence>
<gene>
    <name evidence="2" type="ORF">CYFUS_000221</name>
</gene>
<evidence type="ECO:0000313" key="3">
    <source>
        <dbReference type="Proteomes" id="UP000217257"/>
    </source>
</evidence>
<dbReference type="Proteomes" id="UP000217257">
    <property type="component" value="Chromosome"/>
</dbReference>
<protein>
    <submittedName>
        <fullName evidence="2">Uncharacterized protein</fullName>
    </submittedName>
</protein>
<dbReference type="AlphaFoldDB" id="A0A250IST8"/>
<proteinExistence type="predicted"/>
<accession>A0A250IST8</accession>
<name>A0A250IST8_9BACT</name>
<feature type="region of interest" description="Disordered" evidence="1">
    <location>
        <begin position="1"/>
        <end position="70"/>
    </location>
</feature>
<dbReference type="EMBL" id="CP022098">
    <property type="protein sequence ID" value="ATB34814.1"/>
    <property type="molecule type" value="Genomic_DNA"/>
</dbReference>
<organism evidence="2 3">
    <name type="scientific">Cystobacter fuscus</name>
    <dbReference type="NCBI Taxonomy" id="43"/>
    <lineage>
        <taxon>Bacteria</taxon>
        <taxon>Pseudomonadati</taxon>
        <taxon>Myxococcota</taxon>
        <taxon>Myxococcia</taxon>
        <taxon>Myxococcales</taxon>
        <taxon>Cystobacterineae</taxon>
        <taxon>Archangiaceae</taxon>
        <taxon>Cystobacter</taxon>
    </lineage>
</organism>
<reference evidence="2 3" key="1">
    <citation type="submission" date="2017-06" db="EMBL/GenBank/DDBJ databases">
        <title>Sequencing and comparative analysis of myxobacterial genomes.</title>
        <authorList>
            <person name="Rupp O."/>
            <person name="Goesmann A."/>
            <person name="Sogaard-Andersen L."/>
        </authorList>
    </citation>
    <scope>NUCLEOTIDE SEQUENCE [LARGE SCALE GENOMIC DNA]</scope>
    <source>
        <strain evidence="2 3">DSM 52655</strain>
    </source>
</reference>